<feature type="region of interest" description="Disordered" evidence="1">
    <location>
        <begin position="67"/>
        <end position="88"/>
    </location>
</feature>
<dbReference type="Proteomes" id="UP001363151">
    <property type="component" value="Unassembled WGS sequence"/>
</dbReference>
<comment type="caution">
    <text evidence="2">The sequence shown here is derived from an EMBL/GenBank/DDBJ whole genome shotgun (WGS) entry which is preliminary data.</text>
</comment>
<accession>A0ABR1GCH5</accession>
<sequence length="121" mass="13171">MEPSLVDGGASPLRTGAVVCLAQVVDGVTYRLRSSRCCQLGCSFAPARDGFREDFQFRVVAARSFPAASARRRPPRHGGEAGEAGAAPRPLRFGDRVALERRGGFWPRASTRPTRRRSAWA</sequence>
<evidence type="ECO:0000256" key="1">
    <source>
        <dbReference type="SAM" id="MobiDB-lite"/>
    </source>
</evidence>
<evidence type="ECO:0000313" key="3">
    <source>
        <dbReference type="Proteomes" id="UP001363151"/>
    </source>
</evidence>
<gene>
    <name evidence="2" type="ORF">SO694_00002239</name>
</gene>
<reference evidence="2 3" key="1">
    <citation type="submission" date="2024-03" db="EMBL/GenBank/DDBJ databases">
        <title>Aureococcus anophagefferens CCMP1851 and Kratosvirus quantuckense: Draft genome of a second virus-susceptible host strain in the model system.</title>
        <authorList>
            <person name="Chase E."/>
            <person name="Truchon A.R."/>
            <person name="Schepens W."/>
            <person name="Wilhelm S.W."/>
        </authorList>
    </citation>
    <scope>NUCLEOTIDE SEQUENCE [LARGE SCALE GENOMIC DNA]</scope>
    <source>
        <strain evidence="2 3">CCMP1851</strain>
    </source>
</reference>
<name>A0ABR1GCH5_AURAN</name>
<dbReference type="EMBL" id="JBBJCI010000034">
    <property type="protein sequence ID" value="KAK7253694.1"/>
    <property type="molecule type" value="Genomic_DNA"/>
</dbReference>
<proteinExistence type="predicted"/>
<evidence type="ECO:0000313" key="2">
    <source>
        <dbReference type="EMBL" id="KAK7253694.1"/>
    </source>
</evidence>
<protein>
    <submittedName>
        <fullName evidence="2">Uncharacterized protein</fullName>
    </submittedName>
</protein>
<keyword evidence="3" id="KW-1185">Reference proteome</keyword>
<organism evidence="2 3">
    <name type="scientific">Aureococcus anophagefferens</name>
    <name type="common">Harmful bloom alga</name>
    <dbReference type="NCBI Taxonomy" id="44056"/>
    <lineage>
        <taxon>Eukaryota</taxon>
        <taxon>Sar</taxon>
        <taxon>Stramenopiles</taxon>
        <taxon>Ochrophyta</taxon>
        <taxon>Pelagophyceae</taxon>
        <taxon>Pelagomonadales</taxon>
        <taxon>Pelagomonadaceae</taxon>
        <taxon>Aureococcus</taxon>
    </lineage>
</organism>